<dbReference type="EMBL" id="JAJSOF020000033">
    <property type="protein sequence ID" value="KAJ4430498.1"/>
    <property type="molecule type" value="Genomic_DNA"/>
</dbReference>
<name>A0ABQ8S8X2_PERAM</name>
<comment type="caution">
    <text evidence="2">The sequence shown here is derived from an EMBL/GenBank/DDBJ whole genome shotgun (WGS) entry which is preliminary data.</text>
</comment>
<feature type="region of interest" description="Disordered" evidence="1">
    <location>
        <begin position="1"/>
        <end position="36"/>
    </location>
</feature>
<sequence>MQMHVRKAGASRMAGAGSKTDETSPDDERQFQEDLERARALSLESLALEQFRLQKQQQKQQKLEQLQFISNTCNVQEKRTGSEGVEKQAALKSRPRPGSFNTGGPRVPRILAPPPSAQRRNSATADLITFGSPEGSPTIRNHPCSALDELYESMGRSCSTTTLTSTVSSQSQFSLTGSQFVEDTHEHPPPRPSFLAHLINQSVPVPVGAAKASTTLVYSPVLSGRQALQSAEQVSDAKCNLDVLKTSVRGSVLEVFDPLLSNSRPEEKPSEVEIPALEESKDRLNLVSDANKASDNEVTKPGDNEIMKVYVGLNDFLEDLPQALQPVSGLGFLKNSSPSVSIFSHRPPVLHSKALNVVHNTVHPS</sequence>
<evidence type="ECO:0000256" key="1">
    <source>
        <dbReference type="SAM" id="MobiDB-lite"/>
    </source>
</evidence>
<evidence type="ECO:0000313" key="3">
    <source>
        <dbReference type="Proteomes" id="UP001148838"/>
    </source>
</evidence>
<dbReference type="Proteomes" id="UP001148838">
    <property type="component" value="Unassembled WGS sequence"/>
</dbReference>
<accession>A0ABQ8S8X2</accession>
<protein>
    <submittedName>
        <fullName evidence="2">Uncharacterized protein</fullName>
    </submittedName>
</protein>
<organism evidence="2 3">
    <name type="scientific">Periplaneta americana</name>
    <name type="common">American cockroach</name>
    <name type="synonym">Blatta americana</name>
    <dbReference type="NCBI Taxonomy" id="6978"/>
    <lineage>
        <taxon>Eukaryota</taxon>
        <taxon>Metazoa</taxon>
        <taxon>Ecdysozoa</taxon>
        <taxon>Arthropoda</taxon>
        <taxon>Hexapoda</taxon>
        <taxon>Insecta</taxon>
        <taxon>Pterygota</taxon>
        <taxon>Neoptera</taxon>
        <taxon>Polyneoptera</taxon>
        <taxon>Dictyoptera</taxon>
        <taxon>Blattodea</taxon>
        <taxon>Blattoidea</taxon>
        <taxon>Blattidae</taxon>
        <taxon>Blattinae</taxon>
        <taxon>Periplaneta</taxon>
    </lineage>
</organism>
<feature type="compositionally biased region" description="Basic and acidic residues" evidence="1">
    <location>
        <begin position="19"/>
        <end position="36"/>
    </location>
</feature>
<gene>
    <name evidence="2" type="ORF">ANN_22714</name>
</gene>
<feature type="compositionally biased region" description="Basic and acidic residues" evidence="1">
    <location>
        <begin position="76"/>
        <end position="86"/>
    </location>
</feature>
<evidence type="ECO:0000313" key="2">
    <source>
        <dbReference type="EMBL" id="KAJ4430498.1"/>
    </source>
</evidence>
<reference evidence="2 3" key="1">
    <citation type="journal article" date="2022" name="Allergy">
        <title>Genome assembly and annotation of Periplaneta americana reveal a comprehensive cockroach allergen profile.</title>
        <authorList>
            <person name="Wang L."/>
            <person name="Xiong Q."/>
            <person name="Saelim N."/>
            <person name="Wang L."/>
            <person name="Nong W."/>
            <person name="Wan A.T."/>
            <person name="Shi M."/>
            <person name="Liu X."/>
            <person name="Cao Q."/>
            <person name="Hui J.H.L."/>
            <person name="Sookrung N."/>
            <person name="Leung T.F."/>
            <person name="Tungtrongchitr A."/>
            <person name="Tsui S.K.W."/>
        </authorList>
    </citation>
    <scope>NUCLEOTIDE SEQUENCE [LARGE SCALE GENOMIC DNA]</scope>
    <source>
        <strain evidence="2">PWHHKU_190912</strain>
    </source>
</reference>
<feature type="region of interest" description="Disordered" evidence="1">
    <location>
        <begin position="76"/>
        <end position="122"/>
    </location>
</feature>
<keyword evidence="3" id="KW-1185">Reference proteome</keyword>
<proteinExistence type="predicted"/>